<feature type="region of interest" description="Disordered" evidence="1">
    <location>
        <begin position="69"/>
        <end position="113"/>
    </location>
</feature>
<protein>
    <submittedName>
        <fullName evidence="2">Uncharacterized protein</fullName>
    </submittedName>
</protein>
<organism evidence="2 3">
    <name type="scientific">Fusarium pseudocircinatum</name>
    <dbReference type="NCBI Taxonomy" id="56676"/>
    <lineage>
        <taxon>Eukaryota</taxon>
        <taxon>Fungi</taxon>
        <taxon>Dikarya</taxon>
        <taxon>Ascomycota</taxon>
        <taxon>Pezizomycotina</taxon>
        <taxon>Sordariomycetes</taxon>
        <taxon>Hypocreomycetidae</taxon>
        <taxon>Hypocreales</taxon>
        <taxon>Nectriaceae</taxon>
        <taxon>Fusarium</taxon>
        <taxon>Fusarium fujikuroi species complex</taxon>
    </lineage>
</organism>
<dbReference type="Proteomes" id="UP000546213">
    <property type="component" value="Unassembled WGS sequence"/>
</dbReference>
<proteinExistence type="predicted"/>
<evidence type="ECO:0000313" key="3">
    <source>
        <dbReference type="Proteomes" id="UP000546213"/>
    </source>
</evidence>
<dbReference type="AlphaFoldDB" id="A0A8H5NQR2"/>
<sequence length="153" mass="16876">MVATLKSLVAEVRTEACKLNRLKAGDYTSPAELQKDIKNIYTLLDAKIKELESAVEHIVTANGLSNLDSMRKTGSIQREKSNLEGSQSSGAQATSQNSHQRQTEKDGQLESSSRRYKEYIDGRHDIPTLELQQLGEDLAATIDALASDDNQIQ</sequence>
<gene>
    <name evidence="2" type="ORF">FPCIR_13960</name>
</gene>
<accession>A0A8H5NQR2</accession>
<dbReference type="OrthoDB" id="5153694at2759"/>
<evidence type="ECO:0000313" key="2">
    <source>
        <dbReference type="EMBL" id="KAF5573473.1"/>
    </source>
</evidence>
<feature type="compositionally biased region" description="Low complexity" evidence="1">
    <location>
        <begin position="85"/>
        <end position="98"/>
    </location>
</feature>
<reference evidence="2 3" key="1">
    <citation type="submission" date="2020-05" db="EMBL/GenBank/DDBJ databases">
        <title>Identification and distribution of gene clusters putatively required for synthesis of sphingolipid metabolism inhibitors in phylogenetically diverse species of the filamentous fungus Fusarium.</title>
        <authorList>
            <person name="Kim H.-S."/>
            <person name="Busman M."/>
            <person name="Brown D.W."/>
            <person name="Divon H."/>
            <person name="Uhlig S."/>
            <person name="Proctor R.H."/>
        </authorList>
    </citation>
    <scope>NUCLEOTIDE SEQUENCE [LARGE SCALE GENOMIC DNA]</scope>
    <source>
        <strain evidence="2 3">NRRL 36939</strain>
    </source>
</reference>
<evidence type="ECO:0000256" key="1">
    <source>
        <dbReference type="SAM" id="MobiDB-lite"/>
    </source>
</evidence>
<comment type="caution">
    <text evidence="2">The sequence shown here is derived from an EMBL/GenBank/DDBJ whole genome shotgun (WGS) entry which is preliminary data.</text>
</comment>
<feature type="compositionally biased region" description="Basic and acidic residues" evidence="1">
    <location>
        <begin position="101"/>
        <end position="113"/>
    </location>
</feature>
<keyword evidence="3" id="KW-1185">Reference proteome</keyword>
<dbReference type="EMBL" id="JAAOAS010000608">
    <property type="protein sequence ID" value="KAF5573473.1"/>
    <property type="molecule type" value="Genomic_DNA"/>
</dbReference>
<name>A0A8H5NQR2_9HYPO</name>